<dbReference type="EMBL" id="ADBV01008836">
    <property type="protein sequence ID" value="EJW76614.1"/>
    <property type="molecule type" value="Genomic_DNA"/>
</dbReference>
<sequence length="199" mass="23111">MERMLHNLFDSADCSDQHLLQRLTLRERTQHCIDRYSNISFLMEPLSTVLIEEPFFLDIKQKIPPTDLDRLLETPELTIPWKNYTASRRSCTEVYLSLLEGLIAVTFVCPASLQSNLLRTIAELIKEQVDTKFGINFGAYGLSILVFPMLQQWMRKDAVKHENNLKQAIGLFTEIVKQYLIQTESTVNFRKIILSFIIN</sequence>
<accession>J9EMT0</accession>
<comment type="caution">
    <text evidence="1">The sequence shown here is derived from an EMBL/GenBank/DDBJ whole genome shotgun (WGS) entry which is preliminary data.</text>
</comment>
<gene>
    <name evidence="1" type="ORF">WUBG_12479</name>
</gene>
<protein>
    <submittedName>
        <fullName evidence="1">Uncharacterized protein</fullName>
    </submittedName>
</protein>
<evidence type="ECO:0000313" key="2">
    <source>
        <dbReference type="Proteomes" id="UP000004810"/>
    </source>
</evidence>
<name>J9EMT0_WUCBA</name>
<reference evidence="2" key="1">
    <citation type="submission" date="2012-08" db="EMBL/GenBank/DDBJ databases">
        <title>The Genome Sequence of Wuchereria bancrofti.</title>
        <authorList>
            <person name="Nutman T.B."/>
            <person name="Fink D.L."/>
            <person name="Russ C."/>
            <person name="Young S."/>
            <person name="Zeng Q."/>
            <person name="Koehrsen M."/>
            <person name="Alvarado L."/>
            <person name="Berlin A."/>
            <person name="Chapman S.B."/>
            <person name="Chen Z."/>
            <person name="Freedman E."/>
            <person name="Gellesch M."/>
            <person name="Goldberg J."/>
            <person name="Griggs A."/>
            <person name="Gujja S."/>
            <person name="Heilman E.R."/>
            <person name="Heiman D."/>
            <person name="Hepburn T."/>
            <person name="Howarth C."/>
            <person name="Jen D."/>
            <person name="Larson L."/>
            <person name="Lewis B."/>
            <person name="Mehta T."/>
            <person name="Park D."/>
            <person name="Pearson M."/>
            <person name="Roberts A."/>
            <person name="Saif S."/>
            <person name="Shea T."/>
            <person name="Shenoy N."/>
            <person name="Sisk P."/>
            <person name="Stolte C."/>
            <person name="Sykes S."/>
            <person name="Walk T."/>
            <person name="White J."/>
            <person name="Yandava C."/>
            <person name="Haas B."/>
            <person name="Henn M.R."/>
            <person name="Nusbaum C."/>
            <person name="Birren B."/>
        </authorList>
    </citation>
    <scope>NUCLEOTIDE SEQUENCE [LARGE SCALE GENOMIC DNA]</scope>
    <source>
        <strain evidence="2">NA</strain>
    </source>
</reference>
<organism evidence="1 2">
    <name type="scientific">Wuchereria bancrofti</name>
    <dbReference type="NCBI Taxonomy" id="6293"/>
    <lineage>
        <taxon>Eukaryota</taxon>
        <taxon>Metazoa</taxon>
        <taxon>Ecdysozoa</taxon>
        <taxon>Nematoda</taxon>
        <taxon>Chromadorea</taxon>
        <taxon>Rhabditida</taxon>
        <taxon>Spirurina</taxon>
        <taxon>Spiruromorpha</taxon>
        <taxon>Filarioidea</taxon>
        <taxon>Onchocercidae</taxon>
        <taxon>Wuchereria</taxon>
    </lineage>
</organism>
<dbReference type="Proteomes" id="UP000004810">
    <property type="component" value="Unassembled WGS sequence"/>
</dbReference>
<proteinExistence type="predicted"/>
<dbReference type="AlphaFoldDB" id="J9EMT0"/>
<evidence type="ECO:0000313" key="1">
    <source>
        <dbReference type="EMBL" id="EJW76614.1"/>
    </source>
</evidence>